<comment type="caution">
    <text evidence="1">The sequence shown here is derived from an EMBL/GenBank/DDBJ whole genome shotgun (WGS) entry which is preliminary data.</text>
</comment>
<dbReference type="AlphaFoldDB" id="A0ABD2Q4B0"/>
<reference evidence="1 2" key="1">
    <citation type="submission" date="2024-11" db="EMBL/GenBank/DDBJ databases">
        <title>Adaptive evolution of stress response genes in parasites aligns with host niche diversity.</title>
        <authorList>
            <person name="Hahn C."/>
            <person name="Resl P."/>
        </authorList>
    </citation>
    <scope>NUCLEOTIDE SEQUENCE [LARGE SCALE GENOMIC DNA]</scope>
    <source>
        <strain evidence="1">EGGRZ-B1_66</strain>
        <tissue evidence="1">Body</tissue>
    </source>
</reference>
<accession>A0ABD2Q4B0</accession>
<sequence>MLCSLCLGYSAFEVQRKRSNGNFLRTNMMELRKKLKKPRKVDRIIQTEEHFQCHCNAAFQA</sequence>
<organism evidence="1 2">
    <name type="scientific">Cichlidogyrus casuarinus</name>
    <dbReference type="NCBI Taxonomy" id="1844966"/>
    <lineage>
        <taxon>Eukaryota</taxon>
        <taxon>Metazoa</taxon>
        <taxon>Spiralia</taxon>
        <taxon>Lophotrochozoa</taxon>
        <taxon>Platyhelminthes</taxon>
        <taxon>Monogenea</taxon>
        <taxon>Monopisthocotylea</taxon>
        <taxon>Dactylogyridea</taxon>
        <taxon>Ancyrocephalidae</taxon>
        <taxon>Cichlidogyrus</taxon>
    </lineage>
</organism>
<proteinExistence type="predicted"/>
<dbReference type="Proteomes" id="UP001626550">
    <property type="component" value="Unassembled WGS sequence"/>
</dbReference>
<evidence type="ECO:0000313" key="1">
    <source>
        <dbReference type="EMBL" id="KAL3314350.1"/>
    </source>
</evidence>
<evidence type="ECO:0000313" key="2">
    <source>
        <dbReference type="Proteomes" id="UP001626550"/>
    </source>
</evidence>
<name>A0ABD2Q4B0_9PLAT</name>
<keyword evidence="2" id="KW-1185">Reference proteome</keyword>
<protein>
    <submittedName>
        <fullName evidence="1">Uncharacterized protein</fullName>
    </submittedName>
</protein>
<gene>
    <name evidence="1" type="ORF">Ciccas_007029</name>
</gene>
<dbReference type="EMBL" id="JBJKFK010001023">
    <property type="protein sequence ID" value="KAL3314350.1"/>
    <property type="molecule type" value="Genomic_DNA"/>
</dbReference>